<comment type="caution">
    <text evidence="1">The sequence shown here is derived from an EMBL/GenBank/DDBJ whole genome shotgun (WGS) entry which is preliminary data.</text>
</comment>
<organism evidence="1 2">
    <name type="scientific">Dipteronia dyeriana</name>
    <dbReference type="NCBI Taxonomy" id="168575"/>
    <lineage>
        <taxon>Eukaryota</taxon>
        <taxon>Viridiplantae</taxon>
        <taxon>Streptophyta</taxon>
        <taxon>Embryophyta</taxon>
        <taxon>Tracheophyta</taxon>
        <taxon>Spermatophyta</taxon>
        <taxon>Magnoliopsida</taxon>
        <taxon>eudicotyledons</taxon>
        <taxon>Gunneridae</taxon>
        <taxon>Pentapetalae</taxon>
        <taxon>rosids</taxon>
        <taxon>malvids</taxon>
        <taxon>Sapindales</taxon>
        <taxon>Sapindaceae</taxon>
        <taxon>Hippocastanoideae</taxon>
        <taxon>Acereae</taxon>
        <taxon>Dipteronia</taxon>
    </lineage>
</organism>
<protein>
    <submittedName>
        <fullName evidence="1">Uncharacterized protein</fullName>
    </submittedName>
</protein>
<evidence type="ECO:0000313" key="2">
    <source>
        <dbReference type="Proteomes" id="UP001280121"/>
    </source>
</evidence>
<feature type="non-terminal residue" evidence="1">
    <location>
        <position position="56"/>
    </location>
</feature>
<sequence length="56" mass="6599">NYNTNEDTWNHNPLLPQDPYDKATARFWAKFGDDKVTKTSPGQLILITYEISYIFF</sequence>
<dbReference type="Proteomes" id="UP001280121">
    <property type="component" value="Unassembled WGS sequence"/>
</dbReference>
<dbReference type="InterPro" id="IPR036282">
    <property type="entry name" value="Glutathione-S-Trfase_C_sf"/>
</dbReference>
<dbReference type="Gene3D" id="1.20.1050.10">
    <property type="match status" value="1"/>
</dbReference>
<proteinExistence type="predicted"/>
<dbReference type="SUPFAM" id="SSF47616">
    <property type="entry name" value="GST C-terminal domain-like"/>
    <property type="match status" value="1"/>
</dbReference>
<reference evidence="1" key="1">
    <citation type="journal article" date="2023" name="Plant J.">
        <title>Genome sequences and population genomics provide insights into the demographic history, inbreeding, and mutation load of two 'living fossil' tree species of Dipteronia.</title>
        <authorList>
            <person name="Feng Y."/>
            <person name="Comes H.P."/>
            <person name="Chen J."/>
            <person name="Zhu S."/>
            <person name="Lu R."/>
            <person name="Zhang X."/>
            <person name="Li P."/>
            <person name="Qiu J."/>
            <person name="Olsen K.M."/>
            <person name="Qiu Y."/>
        </authorList>
    </citation>
    <scope>NUCLEOTIDE SEQUENCE</scope>
    <source>
        <strain evidence="1">KIB01</strain>
    </source>
</reference>
<evidence type="ECO:0000313" key="1">
    <source>
        <dbReference type="EMBL" id="KAK2637605.1"/>
    </source>
</evidence>
<dbReference type="AlphaFoldDB" id="A0AAD9WPK2"/>
<dbReference type="EMBL" id="JANJYI010000008">
    <property type="protein sequence ID" value="KAK2637605.1"/>
    <property type="molecule type" value="Genomic_DNA"/>
</dbReference>
<keyword evidence="2" id="KW-1185">Reference proteome</keyword>
<feature type="non-terminal residue" evidence="1">
    <location>
        <position position="1"/>
    </location>
</feature>
<gene>
    <name evidence="1" type="ORF">Ddye_025400</name>
</gene>
<name>A0AAD9WPK2_9ROSI</name>
<accession>A0AAD9WPK2</accession>